<proteinExistence type="predicted"/>
<sequence>MEIFVRECGVCQRSKEDFDHPRGLLQSLPIPDASWTSISMDFIEGLPLSKKKDVILVTVNKLTKNAHFLALAHPFSTKDVAQLFLKNIFKLHGMPQSIVCDMDRFFMSTFWKELFAKLKTTMTPSTTYHPQTDGQTERVNKCLKAYLRCMTGEKPIE</sequence>
<dbReference type="InterPro" id="IPR001584">
    <property type="entry name" value="Integrase_cat-core"/>
</dbReference>
<name>A0A9W7J7S1_HIBTR</name>
<feature type="domain" description="Integrase catalytic" evidence="1">
    <location>
        <begin position="25"/>
        <end position="157"/>
    </location>
</feature>
<dbReference type="Gene3D" id="3.30.420.10">
    <property type="entry name" value="Ribonuclease H-like superfamily/Ribonuclease H"/>
    <property type="match status" value="1"/>
</dbReference>
<gene>
    <name evidence="2" type="ORF">HRI_004458000</name>
</gene>
<dbReference type="GO" id="GO:0003676">
    <property type="term" value="F:nucleic acid binding"/>
    <property type="evidence" value="ECO:0007669"/>
    <property type="project" value="InterPro"/>
</dbReference>
<dbReference type="EMBL" id="BSYR01000049">
    <property type="protein sequence ID" value="GMJ07888.1"/>
    <property type="molecule type" value="Genomic_DNA"/>
</dbReference>
<dbReference type="InterPro" id="IPR036397">
    <property type="entry name" value="RNaseH_sf"/>
</dbReference>
<reference evidence="2" key="1">
    <citation type="submission" date="2023-05" db="EMBL/GenBank/DDBJ databases">
        <title>Genome and transcriptome analyses reveal genes involved in the formation of fine ridges on petal epidermal cells in Hibiscus trionum.</title>
        <authorList>
            <person name="Koshimizu S."/>
            <person name="Masuda S."/>
            <person name="Ishii T."/>
            <person name="Shirasu K."/>
            <person name="Hoshino A."/>
            <person name="Arita M."/>
        </authorList>
    </citation>
    <scope>NUCLEOTIDE SEQUENCE</scope>
    <source>
        <strain evidence="2">Hamamatsu line</strain>
    </source>
</reference>
<evidence type="ECO:0000259" key="1">
    <source>
        <dbReference type="PROSITE" id="PS50994"/>
    </source>
</evidence>
<dbReference type="InterPro" id="IPR012337">
    <property type="entry name" value="RNaseH-like_sf"/>
</dbReference>
<protein>
    <recommendedName>
        <fullName evidence="1">Integrase catalytic domain-containing protein</fullName>
    </recommendedName>
</protein>
<accession>A0A9W7J7S1</accession>
<dbReference type="SUPFAM" id="SSF53098">
    <property type="entry name" value="Ribonuclease H-like"/>
    <property type="match status" value="1"/>
</dbReference>
<comment type="caution">
    <text evidence="2">The sequence shown here is derived from an EMBL/GenBank/DDBJ whole genome shotgun (WGS) entry which is preliminary data.</text>
</comment>
<evidence type="ECO:0000313" key="3">
    <source>
        <dbReference type="Proteomes" id="UP001165190"/>
    </source>
</evidence>
<dbReference type="OrthoDB" id="1623338at2759"/>
<dbReference type="Proteomes" id="UP001165190">
    <property type="component" value="Unassembled WGS sequence"/>
</dbReference>
<dbReference type="AlphaFoldDB" id="A0A9W7J7S1"/>
<evidence type="ECO:0000313" key="2">
    <source>
        <dbReference type="EMBL" id="GMJ07888.1"/>
    </source>
</evidence>
<dbReference type="PROSITE" id="PS50994">
    <property type="entry name" value="INTEGRASE"/>
    <property type="match status" value="1"/>
</dbReference>
<keyword evidence="3" id="KW-1185">Reference proteome</keyword>
<dbReference type="GO" id="GO:0015074">
    <property type="term" value="P:DNA integration"/>
    <property type="evidence" value="ECO:0007669"/>
    <property type="project" value="InterPro"/>
</dbReference>
<dbReference type="PANTHER" id="PTHR35046:SF9">
    <property type="entry name" value="RNA-DIRECTED DNA POLYMERASE"/>
    <property type="match status" value="1"/>
</dbReference>
<organism evidence="2 3">
    <name type="scientific">Hibiscus trionum</name>
    <name type="common">Flower of an hour</name>
    <dbReference type="NCBI Taxonomy" id="183268"/>
    <lineage>
        <taxon>Eukaryota</taxon>
        <taxon>Viridiplantae</taxon>
        <taxon>Streptophyta</taxon>
        <taxon>Embryophyta</taxon>
        <taxon>Tracheophyta</taxon>
        <taxon>Spermatophyta</taxon>
        <taxon>Magnoliopsida</taxon>
        <taxon>eudicotyledons</taxon>
        <taxon>Gunneridae</taxon>
        <taxon>Pentapetalae</taxon>
        <taxon>rosids</taxon>
        <taxon>malvids</taxon>
        <taxon>Malvales</taxon>
        <taxon>Malvaceae</taxon>
        <taxon>Malvoideae</taxon>
        <taxon>Hibiscus</taxon>
    </lineage>
</organism>
<dbReference type="PANTHER" id="PTHR35046">
    <property type="entry name" value="ZINC KNUCKLE (CCHC-TYPE) FAMILY PROTEIN"/>
    <property type="match status" value="1"/>
</dbReference>